<dbReference type="EMBL" id="QZEY01000008">
    <property type="protein sequence ID" value="RJL30793.1"/>
    <property type="molecule type" value="Genomic_DNA"/>
</dbReference>
<sequence length="76" mass="8199">MEEVNAGGLVAVMARDKERRPVLRVVDPEVAALAENVRCSAGRFYWSWGEEMAPAGEKGEAARLLRKVLRGSAAGS</sequence>
<evidence type="ECO:0000313" key="2">
    <source>
        <dbReference type="Proteomes" id="UP000265768"/>
    </source>
</evidence>
<reference evidence="1 2" key="1">
    <citation type="submission" date="2018-09" db="EMBL/GenBank/DDBJ databases">
        <title>YIM 75507 draft genome.</title>
        <authorList>
            <person name="Tang S."/>
            <person name="Feng Y."/>
        </authorList>
    </citation>
    <scope>NUCLEOTIDE SEQUENCE [LARGE SCALE GENOMIC DNA]</scope>
    <source>
        <strain evidence="1 2">YIM 75507</strain>
    </source>
</reference>
<protein>
    <submittedName>
        <fullName evidence="1">Uncharacterized protein</fullName>
    </submittedName>
</protein>
<comment type="caution">
    <text evidence="1">The sequence shown here is derived from an EMBL/GenBank/DDBJ whole genome shotgun (WGS) entry which is preliminary data.</text>
</comment>
<dbReference type="AlphaFoldDB" id="A0A3A4AY74"/>
<evidence type="ECO:0000313" key="1">
    <source>
        <dbReference type="EMBL" id="RJL30793.1"/>
    </source>
</evidence>
<proteinExistence type="predicted"/>
<dbReference type="Proteomes" id="UP000265768">
    <property type="component" value="Unassembled WGS sequence"/>
</dbReference>
<keyword evidence="2" id="KW-1185">Reference proteome</keyword>
<accession>A0A3A4AY74</accession>
<gene>
    <name evidence="1" type="ORF">D5H75_20980</name>
</gene>
<name>A0A3A4AY74_9ACTN</name>
<organism evidence="1 2">
    <name type="scientific">Bailinhaonella thermotolerans</name>
    <dbReference type="NCBI Taxonomy" id="1070861"/>
    <lineage>
        <taxon>Bacteria</taxon>
        <taxon>Bacillati</taxon>
        <taxon>Actinomycetota</taxon>
        <taxon>Actinomycetes</taxon>
        <taxon>Streptosporangiales</taxon>
        <taxon>Streptosporangiaceae</taxon>
        <taxon>Bailinhaonella</taxon>
    </lineage>
</organism>